<accession>A0A7M7J6I4</accession>
<evidence type="ECO:0000313" key="2">
    <source>
        <dbReference type="Proteomes" id="UP000594260"/>
    </source>
</evidence>
<dbReference type="RefSeq" id="XP_022647561.1">
    <property type="nucleotide sequence ID" value="XM_022791826.1"/>
</dbReference>
<organism evidence="1 2">
    <name type="scientific">Varroa destructor</name>
    <name type="common">Honeybee mite</name>
    <dbReference type="NCBI Taxonomy" id="109461"/>
    <lineage>
        <taxon>Eukaryota</taxon>
        <taxon>Metazoa</taxon>
        <taxon>Ecdysozoa</taxon>
        <taxon>Arthropoda</taxon>
        <taxon>Chelicerata</taxon>
        <taxon>Arachnida</taxon>
        <taxon>Acari</taxon>
        <taxon>Parasitiformes</taxon>
        <taxon>Mesostigmata</taxon>
        <taxon>Gamasina</taxon>
        <taxon>Dermanyssoidea</taxon>
        <taxon>Varroidae</taxon>
        <taxon>Varroa</taxon>
    </lineage>
</organism>
<keyword evidence="2" id="KW-1185">Reference proteome</keyword>
<name>A0A7M7J6I4_VARDE</name>
<dbReference type="Proteomes" id="UP000594260">
    <property type="component" value="Unplaced"/>
</dbReference>
<reference evidence="1" key="1">
    <citation type="submission" date="2021-01" db="UniProtKB">
        <authorList>
            <consortium name="EnsemblMetazoa"/>
        </authorList>
    </citation>
    <scope>IDENTIFICATION</scope>
</reference>
<protein>
    <submittedName>
        <fullName evidence="1">Uncharacterized protein</fullName>
    </submittedName>
</protein>
<dbReference type="InParanoid" id="A0A7M7J6I4"/>
<evidence type="ECO:0000313" key="1">
    <source>
        <dbReference type="EnsemblMetazoa" id="XP_022647561"/>
    </source>
</evidence>
<sequence>MCELVLTQQLRQRPRRSLLQLEPLVELQLRKRYAGDYNRGLKRSNIRTKNVCSCSSAQRMFVSLEVSTASTEMCHGKENHSISGTVSELEHCSTGSSCCSHPVTCFMPDLVPLSDCIHLRCVEQKEKFTQIGAELRAISDTFERHRKQSQLKSNMKPCRLVSDTVSLVQVLRSFIRASVIPYLHLLSGLYWVYP</sequence>
<dbReference type="EnsemblMetazoa" id="XM_022791826">
    <property type="protein sequence ID" value="XP_022647561"/>
    <property type="gene ID" value="LOC111244581"/>
</dbReference>
<dbReference type="KEGG" id="vde:111244581"/>
<dbReference type="AlphaFoldDB" id="A0A7M7J6I4"/>
<dbReference type="GeneID" id="111244581"/>
<proteinExistence type="predicted"/>